<dbReference type="PANTHER" id="PTHR35800">
    <property type="entry name" value="PROTEIN JAG"/>
    <property type="match status" value="1"/>
</dbReference>
<dbReference type="InterPro" id="IPR034079">
    <property type="entry name" value="R3H_KhpB"/>
</dbReference>
<comment type="caution">
    <text evidence="2">The sequence shown here is derived from an EMBL/GenBank/DDBJ whole genome shotgun (WGS) entry which is preliminary data.</text>
</comment>
<dbReference type="InterPro" id="IPR036867">
    <property type="entry name" value="R3H_dom_sf"/>
</dbReference>
<accession>A0A2H0WNA7</accession>
<dbReference type="PROSITE" id="PS51061">
    <property type="entry name" value="R3H"/>
    <property type="match status" value="1"/>
</dbReference>
<sequence length="156" mass="18340">MMETEEKKTKIKKIIEEILEKLTLDARVEVLEAAEGLRFILKTPEGELFIGENGKNLISLNHLVKRIFCRDEDVTKEDLNFFLDVNDYQEKKIEELKNLARLNAQRVRYFKKEIALRAMNSFERRVIHSSLADYPDIITSSEGKEPERQVVIRPYL</sequence>
<evidence type="ECO:0000313" key="2">
    <source>
        <dbReference type="EMBL" id="PIS13409.1"/>
    </source>
</evidence>
<dbReference type="EMBL" id="PEZL01000028">
    <property type="protein sequence ID" value="PIS13409.1"/>
    <property type="molecule type" value="Genomic_DNA"/>
</dbReference>
<name>A0A2H0WNA7_9BACT</name>
<protein>
    <recommendedName>
        <fullName evidence="1">R3H domain-containing protein</fullName>
    </recommendedName>
</protein>
<dbReference type="PANTHER" id="PTHR35800:SF1">
    <property type="entry name" value="RNA-BINDING PROTEIN KHPB"/>
    <property type="match status" value="1"/>
</dbReference>
<dbReference type="InterPro" id="IPR039247">
    <property type="entry name" value="KhpB"/>
</dbReference>
<dbReference type="SMART" id="SM00393">
    <property type="entry name" value="R3H"/>
    <property type="match status" value="1"/>
</dbReference>
<gene>
    <name evidence="2" type="ORF">COT67_01935</name>
</gene>
<evidence type="ECO:0000259" key="1">
    <source>
        <dbReference type="PROSITE" id="PS51061"/>
    </source>
</evidence>
<reference evidence="3" key="1">
    <citation type="submission" date="2017-09" db="EMBL/GenBank/DDBJ databases">
        <title>Depth-based differentiation of microbial function through sediment-hosted aquifers and enrichment of novel symbionts in the deep terrestrial subsurface.</title>
        <authorList>
            <person name="Probst A.J."/>
            <person name="Ladd B."/>
            <person name="Jarett J.K."/>
            <person name="Geller-Mcgrath D.E."/>
            <person name="Sieber C.M.K."/>
            <person name="Emerson J.B."/>
            <person name="Anantharaman K."/>
            <person name="Thomas B.C."/>
            <person name="Malmstrom R."/>
            <person name="Stieglmeier M."/>
            <person name="Klingl A."/>
            <person name="Woyke T."/>
            <person name="Ryan C.M."/>
            <person name="Banfield J.F."/>
        </authorList>
    </citation>
    <scope>NUCLEOTIDE SEQUENCE [LARGE SCALE GENOMIC DNA]</scope>
</reference>
<dbReference type="AlphaFoldDB" id="A0A2H0WNA7"/>
<dbReference type="GO" id="GO:0003723">
    <property type="term" value="F:RNA binding"/>
    <property type="evidence" value="ECO:0007669"/>
    <property type="project" value="InterPro"/>
</dbReference>
<proteinExistence type="predicted"/>
<dbReference type="Gene3D" id="3.30.1370.50">
    <property type="entry name" value="R3H-like domain"/>
    <property type="match status" value="1"/>
</dbReference>
<dbReference type="CDD" id="cd02644">
    <property type="entry name" value="R3H_jag"/>
    <property type="match status" value="1"/>
</dbReference>
<organism evidence="2 3">
    <name type="scientific">Candidatus Tagabacteria bacterium CG09_land_8_20_14_0_10_41_14</name>
    <dbReference type="NCBI Taxonomy" id="1975021"/>
    <lineage>
        <taxon>Bacteria</taxon>
        <taxon>Candidatus Tagaibacteriota</taxon>
    </lineage>
</organism>
<feature type="domain" description="R3H" evidence="1">
    <location>
        <begin position="90"/>
        <end position="156"/>
    </location>
</feature>
<dbReference type="Pfam" id="PF01424">
    <property type="entry name" value="R3H"/>
    <property type="match status" value="1"/>
</dbReference>
<evidence type="ECO:0000313" key="3">
    <source>
        <dbReference type="Proteomes" id="UP000230353"/>
    </source>
</evidence>
<dbReference type="Gene3D" id="3.30.300.20">
    <property type="match status" value="1"/>
</dbReference>
<dbReference type="InterPro" id="IPR001374">
    <property type="entry name" value="R3H_dom"/>
</dbReference>
<dbReference type="InterPro" id="IPR015946">
    <property type="entry name" value="KH_dom-like_a/b"/>
</dbReference>
<dbReference type="SUPFAM" id="SSF82708">
    <property type="entry name" value="R3H domain"/>
    <property type="match status" value="1"/>
</dbReference>
<dbReference type="Proteomes" id="UP000230353">
    <property type="component" value="Unassembled WGS sequence"/>
</dbReference>